<evidence type="ECO:0000313" key="1">
    <source>
        <dbReference type="EMBL" id="CAH3151846.1"/>
    </source>
</evidence>
<protein>
    <submittedName>
        <fullName evidence="1">Uncharacterized protein</fullName>
    </submittedName>
</protein>
<dbReference type="EMBL" id="CALNXK010000092">
    <property type="protein sequence ID" value="CAH3151846.1"/>
    <property type="molecule type" value="Genomic_DNA"/>
</dbReference>
<feature type="non-terminal residue" evidence="1">
    <location>
        <position position="1"/>
    </location>
</feature>
<dbReference type="Proteomes" id="UP001159405">
    <property type="component" value="Unassembled WGS sequence"/>
</dbReference>
<gene>
    <name evidence="1" type="ORF">PLOB_00048794</name>
</gene>
<organism evidence="1 2">
    <name type="scientific">Porites lobata</name>
    <dbReference type="NCBI Taxonomy" id="104759"/>
    <lineage>
        <taxon>Eukaryota</taxon>
        <taxon>Metazoa</taxon>
        <taxon>Cnidaria</taxon>
        <taxon>Anthozoa</taxon>
        <taxon>Hexacorallia</taxon>
        <taxon>Scleractinia</taxon>
        <taxon>Fungiina</taxon>
        <taxon>Poritidae</taxon>
        <taxon>Porites</taxon>
    </lineage>
</organism>
<accession>A0ABN8PVL8</accession>
<sequence length="109" mass="12536">PADTTRLPERVQLGLLEDAIRVEELRVTTPADECAEQATCLPSIPRDQLSMLQQKDAAIVRLKHYRRQKKQETRQILQLVGYLDSIAEKDGLLFRTVRNNNDQLKQLLV</sequence>
<comment type="caution">
    <text evidence="1">The sequence shown here is derived from an EMBL/GenBank/DDBJ whole genome shotgun (WGS) entry which is preliminary data.</text>
</comment>
<evidence type="ECO:0000313" key="2">
    <source>
        <dbReference type="Proteomes" id="UP001159405"/>
    </source>
</evidence>
<proteinExistence type="predicted"/>
<keyword evidence="2" id="KW-1185">Reference proteome</keyword>
<feature type="non-terminal residue" evidence="1">
    <location>
        <position position="109"/>
    </location>
</feature>
<reference evidence="1 2" key="1">
    <citation type="submission" date="2022-05" db="EMBL/GenBank/DDBJ databases">
        <authorList>
            <consortium name="Genoscope - CEA"/>
            <person name="William W."/>
        </authorList>
    </citation>
    <scope>NUCLEOTIDE SEQUENCE [LARGE SCALE GENOMIC DNA]</scope>
</reference>
<name>A0ABN8PVL8_9CNID</name>